<keyword evidence="5" id="KW-0472">Membrane</keyword>
<feature type="region of interest" description="Disordered" evidence="7">
    <location>
        <begin position="670"/>
        <end position="739"/>
    </location>
</feature>
<organism evidence="10 11">
    <name type="scientific">Anaeramoeba flamelloides</name>
    <dbReference type="NCBI Taxonomy" id="1746091"/>
    <lineage>
        <taxon>Eukaryota</taxon>
        <taxon>Metamonada</taxon>
        <taxon>Anaeramoebidae</taxon>
        <taxon>Anaeramoeba</taxon>
    </lineage>
</organism>
<feature type="coiled-coil region" evidence="6">
    <location>
        <begin position="872"/>
        <end position="933"/>
    </location>
</feature>
<evidence type="ECO:0000256" key="2">
    <source>
        <dbReference type="ARBA" id="ARBA00008489"/>
    </source>
</evidence>
<comment type="caution">
    <text evidence="10">The sequence shown here is derived from an EMBL/GenBank/DDBJ whole genome shotgun (WGS) entry which is preliminary data.</text>
</comment>
<dbReference type="PROSITE" id="PS51205">
    <property type="entry name" value="VPS9"/>
    <property type="match status" value="1"/>
</dbReference>
<feature type="compositionally biased region" description="Low complexity" evidence="7">
    <location>
        <begin position="603"/>
        <end position="621"/>
    </location>
</feature>
<evidence type="ECO:0000313" key="10">
    <source>
        <dbReference type="EMBL" id="KAJ6252890.1"/>
    </source>
</evidence>
<gene>
    <name evidence="10" type="ORF">M0813_13752</name>
</gene>
<feature type="domain" description="Ras-GAP" evidence="8">
    <location>
        <begin position="183"/>
        <end position="359"/>
    </location>
</feature>
<evidence type="ECO:0000256" key="6">
    <source>
        <dbReference type="SAM" id="Coils"/>
    </source>
</evidence>
<dbReference type="SMART" id="SM00167">
    <property type="entry name" value="VPS9"/>
    <property type="match status" value="1"/>
</dbReference>
<dbReference type="InterPro" id="IPR003123">
    <property type="entry name" value="VPS9"/>
</dbReference>
<evidence type="ECO:0000313" key="11">
    <source>
        <dbReference type="Proteomes" id="UP001150062"/>
    </source>
</evidence>
<evidence type="ECO:0000259" key="8">
    <source>
        <dbReference type="PROSITE" id="PS50018"/>
    </source>
</evidence>
<dbReference type="EMBL" id="JAOAOG010000037">
    <property type="protein sequence ID" value="KAJ6252890.1"/>
    <property type="molecule type" value="Genomic_DNA"/>
</dbReference>
<name>A0ABQ8Z7M3_9EUKA</name>
<evidence type="ECO:0000256" key="7">
    <source>
        <dbReference type="SAM" id="MobiDB-lite"/>
    </source>
</evidence>
<dbReference type="Gene3D" id="1.20.1050.80">
    <property type="entry name" value="VPS9 domain"/>
    <property type="match status" value="1"/>
</dbReference>
<dbReference type="Proteomes" id="UP001150062">
    <property type="component" value="Unassembled WGS sequence"/>
</dbReference>
<feature type="region of interest" description="Disordered" evidence="7">
    <location>
        <begin position="525"/>
        <end position="628"/>
    </location>
</feature>
<dbReference type="Gene3D" id="1.10.506.10">
    <property type="entry name" value="GTPase Activation - p120gap, domain 1"/>
    <property type="match status" value="1"/>
</dbReference>
<feature type="compositionally biased region" description="Low complexity" evidence="7">
    <location>
        <begin position="710"/>
        <end position="734"/>
    </location>
</feature>
<keyword evidence="11" id="KW-1185">Reference proteome</keyword>
<dbReference type="PANTHER" id="PTHR23101:SF25">
    <property type="entry name" value="GTPASE-ACTIVATING PROTEIN AND VPS9 DOMAIN-CONTAINING PROTEIN 1"/>
    <property type="match status" value="1"/>
</dbReference>
<dbReference type="InterPro" id="IPR045046">
    <property type="entry name" value="Vps9-like"/>
</dbReference>
<proteinExistence type="inferred from homology"/>
<comment type="subcellular location">
    <subcellularLocation>
        <location evidence="1">Membrane</location>
        <topology evidence="1">Peripheral membrane protein</topology>
    </subcellularLocation>
</comment>
<evidence type="ECO:0000259" key="9">
    <source>
        <dbReference type="PROSITE" id="PS51205"/>
    </source>
</evidence>
<dbReference type="InterPro" id="IPR037191">
    <property type="entry name" value="VPS9_dom_sf"/>
</dbReference>
<feature type="compositionally biased region" description="Basic and acidic residues" evidence="7">
    <location>
        <begin position="557"/>
        <end position="573"/>
    </location>
</feature>
<dbReference type="SUPFAM" id="SSF109993">
    <property type="entry name" value="VPS9 domain"/>
    <property type="match status" value="1"/>
</dbReference>
<comment type="similarity">
    <text evidence="2">Belongs to the GAPVD1 family.</text>
</comment>
<reference evidence="10" key="1">
    <citation type="submission" date="2022-08" db="EMBL/GenBank/DDBJ databases">
        <title>Novel sulfate-reducing endosymbionts in the free-living metamonad Anaeramoeba.</title>
        <authorList>
            <person name="Jerlstrom-Hultqvist J."/>
            <person name="Cepicka I."/>
            <person name="Gallot-Lavallee L."/>
            <person name="Salas-Leiva D."/>
            <person name="Curtis B.A."/>
            <person name="Zahonova K."/>
            <person name="Pipaliya S."/>
            <person name="Dacks J."/>
            <person name="Roger A.J."/>
        </authorList>
    </citation>
    <scope>NUCLEOTIDE SEQUENCE</scope>
    <source>
        <strain evidence="10">Schooner1</strain>
    </source>
</reference>
<dbReference type="InterPro" id="IPR008936">
    <property type="entry name" value="Rho_GTPase_activation_prot"/>
</dbReference>
<feature type="domain" description="VPS9" evidence="9">
    <location>
        <begin position="997"/>
        <end position="1137"/>
    </location>
</feature>
<sequence length="1151" mass="134521">MSQLSSMQQTKKNKQKTQNKEGVEEEKKKNKSKKGTNFGGKKLLELQNLLKFEKLAFEAEHNSLEIIREELENLNSKFQISLVESMNINKLMVGLNLTELEYLLRSVEDLNKWKVTFYNSFDQIISTQLKTKYQNFLYNLCQNVDFLIDAISATFTLLSPREMEVLTHSAIFALFGHLSSNLEEKHFLDFLLLAIEKEFQSKVESKNLLSHNRAIARVLSAYTKTTHTYNYAVSALKFPILQVLQDNSLDLSEQDEKKIENTTKRLLYLCDQFLYSMNQKVPLIPYGIRYFTSKLRQFCIKYNRTEDQDLIIGDFLFLRFLNPIIVTPERYNIIQQIPVFNKARRNLTEIAKILLSLSHGYSSLRTSNKVFGENLKNYGLNIYNFFKEVSNINDKNLSTSNIKKTGNQIMINKKPRSKNILISLNDILVLHKIVYIYITQILIKDIPKNQKILQSKKMQFYKSLGIPREIVKDNKNKYFSFCIDFVLPPPPMKIVNINNTKNKRKKVKRSKTMFMKLNYKINNNKIRTNNNDDNKFEIINNNKGKYKTGNNVNNNKQNDHDDKLVKIKNKKENNNNNNNNNNNKNKNMNNNNENINFEKDQNKNNNENIHDNQNNFHNSNKGNEKNNNENETKKIKILKPLLLNTDSDSSSISDSDLNENLGSNIKLKTKVKSIQKSESESESESKSESKSKSESESNSKENNEKESKNNNKNNQNNNNKKKNPVNTNKNNNISEDTDSVSDDDLIWEDVKGQNYEFKIEIIKKKMKKKNTIGNIMESFPEKTENLVNQAVKKLIRVLCDIDLITYNTDKGFLETLSQEMSAAKASQSLNLACLLYTTIQTFEKLPNSIRKGEFASIIKKVKEYSKQRGRELQQLVEQKYEFQNAVKDLKRSIQENEEKMKCFENFIKSLLSIKFLEKNKKKIEEELVKLKLITKKNELKSNVRHFFSKIHFWVETDTSCSVYSSSIKTIIRLIENYIFIQNYSDFFYPISMKKHYQTIDEKFSVKLMDLYFNLTPQFLNIPERFFGKEMYILAINQLSKINEYKTPILKVDCLAKCTSIINNIILYSGEKEFGADLVLPIIIYVLTICNPPNFPSNIRYIKIFLDIKMISTETEYWFTSVKSAYEYLLNLKMDEISKNEAKYEKIEIQKN</sequence>
<feature type="compositionally biased region" description="Low complexity" evidence="7">
    <location>
        <begin position="574"/>
        <end position="595"/>
    </location>
</feature>
<dbReference type="Pfam" id="PF00616">
    <property type="entry name" value="RasGAP"/>
    <property type="match status" value="1"/>
</dbReference>
<feature type="compositionally biased region" description="Low complexity" evidence="7">
    <location>
        <begin position="540"/>
        <end position="556"/>
    </location>
</feature>
<dbReference type="SMART" id="SM00323">
    <property type="entry name" value="RasGAP"/>
    <property type="match status" value="1"/>
</dbReference>
<dbReference type="SUPFAM" id="SSF48350">
    <property type="entry name" value="GTPase activation domain, GAP"/>
    <property type="match status" value="1"/>
</dbReference>
<keyword evidence="4" id="KW-0344">Guanine-nucleotide releasing factor</keyword>
<evidence type="ECO:0000256" key="5">
    <source>
        <dbReference type="ARBA" id="ARBA00023136"/>
    </source>
</evidence>
<accession>A0ABQ8Z7M3</accession>
<dbReference type="Pfam" id="PF02204">
    <property type="entry name" value="VPS9"/>
    <property type="match status" value="1"/>
</dbReference>
<evidence type="ECO:0000256" key="3">
    <source>
        <dbReference type="ARBA" id="ARBA00022583"/>
    </source>
</evidence>
<evidence type="ECO:0000256" key="4">
    <source>
        <dbReference type="ARBA" id="ARBA00022658"/>
    </source>
</evidence>
<keyword evidence="3" id="KW-0254">Endocytosis</keyword>
<feature type="region of interest" description="Disordered" evidence="7">
    <location>
        <begin position="1"/>
        <end position="36"/>
    </location>
</feature>
<feature type="compositionally biased region" description="Basic and acidic residues" evidence="7">
    <location>
        <begin position="675"/>
        <end position="709"/>
    </location>
</feature>
<dbReference type="PANTHER" id="PTHR23101">
    <property type="entry name" value="RAB GDP/GTP EXCHANGE FACTOR"/>
    <property type="match status" value="1"/>
</dbReference>
<dbReference type="PROSITE" id="PS50018">
    <property type="entry name" value="RAS_GTPASE_ACTIV_2"/>
    <property type="match status" value="1"/>
</dbReference>
<keyword evidence="6" id="KW-0175">Coiled coil</keyword>
<dbReference type="InterPro" id="IPR001936">
    <property type="entry name" value="RasGAP_dom"/>
</dbReference>
<feature type="compositionally biased region" description="Basic and acidic residues" evidence="7">
    <location>
        <begin position="18"/>
        <end position="28"/>
    </location>
</feature>
<evidence type="ECO:0000256" key="1">
    <source>
        <dbReference type="ARBA" id="ARBA00004170"/>
    </source>
</evidence>
<protein>
    <submittedName>
        <fullName evidence="10">Rab gdp/gtp exchange factor</fullName>
    </submittedName>
</protein>